<dbReference type="STRING" id="497965.Cyan7822_4066"/>
<protein>
    <submittedName>
        <fullName evidence="2">Uncharacterized protein</fullName>
    </submittedName>
</protein>
<dbReference type="eggNOG" id="ENOG5030R28">
    <property type="taxonomic scope" value="Bacteria"/>
</dbReference>
<dbReference type="AlphaFoldDB" id="E0U6U9"/>
<accession>E0U6U9</accession>
<reference evidence="3" key="1">
    <citation type="journal article" date="2011" name="MBio">
        <title>Novel metabolic attributes of the genus Cyanothece, comprising a group of unicellular nitrogen-fixing Cyanobacteria.</title>
        <authorList>
            <person name="Bandyopadhyay A."/>
            <person name="Elvitigala T."/>
            <person name="Welsh E."/>
            <person name="Stockel J."/>
            <person name="Liberton M."/>
            <person name="Min H."/>
            <person name="Sherman L.A."/>
            <person name="Pakrasi H.B."/>
        </authorList>
    </citation>
    <scope>NUCLEOTIDE SEQUENCE [LARGE SCALE GENOMIC DNA]</scope>
    <source>
        <strain evidence="3">PCC 7822</strain>
    </source>
</reference>
<keyword evidence="3" id="KW-1185">Reference proteome</keyword>
<keyword evidence="1" id="KW-0472">Membrane</keyword>
<dbReference type="HOGENOM" id="CLU_167641_1_0_3"/>
<gene>
    <name evidence="2" type="ordered locus">Cyan7822_4066</name>
</gene>
<organism evidence="2 3">
    <name type="scientific">Gloeothece verrucosa (strain PCC 7822)</name>
    <name type="common">Cyanothece sp. (strain PCC 7822)</name>
    <dbReference type="NCBI Taxonomy" id="497965"/>
    <lineage>
        <taxon>Bacteria</taxon>
        <taxon>Bacillati</taxon>
        <taxon>Cyanobacteriota</taxon>
        <taxon>Cyanophyceae</taxon>
        <taxon>Oscillatoriophycideae</taxon>
        <taxon>Chroococcales</taxon>
        <taxon>Aphanothecaceae</taxon>
        <taxon>Gloeothece</taxon>
        <taxon>Gloeothece verrucosa</taxon>
    </lineage>
</organism>
<dbReference type="KEGG" id="cyj:Cyan7822_4066"/>
<sequence>MLIVVISCNLALTVLNIYIAVRLWRLRRTLIRVTRTLTYVERRINRIFYSAPEFVLKGQQGTYVLRLYYQQLGFQLEQLQKLVSLINLGFTIWRRQTRGKLIKN</sequence>
<keyword evidence="1" id="KW-0812">Transmembrane</keyword>
<dbReference type="OrthoDB" id="574103at2"/>
<dbReference type="Proteomes" id="UP000008206">
    <property type="component" value="Chromosome"/>
</dbReference>
<evidence type="ECO:0000313" key="2">
    <source>
        <dbReference type="EMBL" id="ADN15986.1"/>
    </source>
</evidence>
<dbReference type="EMBL" id="CP002198">
    <property type="protein sequence ID" value="ADN15986.1"/>
    <property type="molecule type" value="Genomic_DNA"/>
</dbReference>
<feature type="transmembrane region" description="Helical" evidence="1">
    <location>
        <begin position="6"/>
        <end position="24"/>
    </location>
</feature>
<evidence type="ECO:0000256" key="1">
    <source>
        <dbReference type="SAM" id="Phobius"/>
    </source>
</evidence>
<keyword evidence="1" id="KW-1133">Transmembrane helix</keyword>
<name>E0U6U9_GLOV7</name>
<proteinExistence type="predicted"/>
<evidence type="ECO:0000313" key="3">
    <source>
        <dbReference type="Proteomes" id="UP000008206"/>
    </source>
</evidence>